<dbReference type="RefSeq" id="WP_338732432.1">
    <property type="nucleotide sequence ID" value="NZ_CP136924.1"/>
</dbReference>
<organism evidence="1 3">
    <name type="scientific">Mangrovimonas cancribranchiae</name>
    <dbReference type="NCBI Taxonomy" id="3080055"/>
    <lineage>
        <taxon>Bacteria</taxon>
        <taxon>Pseudomonadati</taxon>
        <taxon>Bacteroidota</taxon>
        <taxon>Flavobacteriia</taxon>
        <taxon>Flavobacteriales</taxon>
        <taxon>Flavobacteriaceae</taxon>
        <taxon>Mangrovimonas</taxon>
    </lineage>
</organism>
<protein>
    <submittedName>
        <fullName evidence="1">Uncharacterized protein</fullName>
    </submittedName>
</protein>
<proteinExistence type="predicted"/>
<evidence type="ECO:0000313" key="2">
    <source>
        <dbReference type="EMBL" id="WXA13244.1"/>
    </source>
</evidence>
<evidence type="ECO:0000313" key="3">
    <source>
        <dbReference type="Proteomes" id="UP001368318"/>
    </source>
</evidence>
<dbReference type="Proteomes" id="UP001368318">
    <property type="component" value="Chromosome"/>
</dbReference>
<dbReference type="EMBL" id="CP136924">
    <property type="protein sequence ID" value="WXA01596.1"/>
    <property type="molecule type" value="Genomic_DNA"/>
</dbReference>
<accession>A0AAU6NVF1</accession>
<dbReference type="KEGG" id="mcaa:R3L15_14115"/>
<evidence type="ECO:0000313" key="1">
    <source>
        <dbReference type="EMBL" id="WXA01596.1"/>
    </source>
</evidence>
<name>A0AAU6NVF1_9FLAO</name>
<gene>
    <name evidence="2" type="ORF">R3L15_14115</name>
    <name evidence="1" type="ORF">R3L16_07475</name>
</gene>
<sequence length="123" mass="13332">MNSNERIQFHNIQVISDNVLKFSFSTNNGIDINNVTFEGNYNFTNLQGHEKYCGPCITLAVEVVISVIVDIATSSDDNGDIDMTEVCLAQIEACIASGGTPTNMQTSTSWWGGTSCSLDCIPN</sequence>
<reference evidence="1 3" key="1">
    <citation type="submission" date="2023-10" db="EMBL/GenBank/DDBJ databases">
        <title>Culture-based analysis of two novel bacteria associated with mangrove crab gills.</title>
        <authorList>
            <person name="Yang X."/>
            <person name="Garuglieri E."/>
            <person name="Van Goethem M.W."/>
            <person name="Fusi M."/>
            <person name="Marasco R."/>
            <person name="Daffonchio D.G."/>
        </authorList>
    </citation>
    <scope>NUCLEOTIDE SEQUENCE [LARGE SCALE GENOMIC DNA]</scope>
    <source>
        <strain evidence="2">UG2-1</strain>
        <strain evidence="1">UG2-2</strain>
        <strain evidence="3">UG2_2</strain>
    </source>
</reference>
<keyword evidence="3" id="KW-1185">Reference proteome</keyword>
<dbReference type="AlphaFoldDB" id="A0AAU6NVF1"/>
<dbReference type="EMBL" id="CP136925">
    <property type="protein sequence ID" value="WXA13244.1"/>
    <property type="molecule type" value="Genomic_DNA"/>
</dbReference>